<proteinExistence type="predicted"/>
<protein>
    <submittedName>
        <fullName evidence="3">C3H1-type domain-containing protein</fullName>
    </submittedName>
</protein>
<dbReference type="STRING" id="1561998.A0A1I7TJX4"/>
<name>A0A1I7TJX4_9PELO</name>
<dbReference type="Proteomes" id="UP000095282">
    <property type="component" value="Unplaced"/>
</dbReference>
<reference evidence="3" key="1">
    <citation type="submission" date="2016-11" db="UniProtKB">
        <authorList>
            <consortium name="WormBaseParasite"/>
        </authorList>
    </citation>
    <scope>IDENTIFICATION</scope>
</reference>
<dbReference type="WBParaSite" id="Csp11.Scaffold627.g6641.t1">
    <property type="protein sequence ID" value="Csp11.Scaffold627.g6641.t1"/>
    <property type="gene ID" value="Csp11.Scaffold627.g6641"/>
</dbReference>
<feature type="region of interest" description="Disordered" evidence="1">
    <location>
        <begin position="87"/>
        <end position="126"/>
    </location>
</feature>
<keyword evidence="2" id="KW-1185">Reference proteome</keyword>
<accession>A0A1I7TJX4</accession>
<dbReference type="eggNOG" id="ENOG502TFIX">
    <property type="taxonomic scope" value="Eukaryota"/>
</dbReference>
<dbReference type="AlphaFoldDB" id="A0A1I7TJX4"/>
<evidence type="ECO:0000313" key="2">
    <source>
        <dbReference type="Proteomes" id="UP000095282"/>
    </source>
</evidence>
<organism evidence="2 3">
    <name type="scientific">Caenorhabditis tropicalis</name>
    <dbReference type="NCBI Taxonomy" id="1561998"/>
    <lineage>
        <taxon>Eukaryota</taxon>
        <taxon>Metazoa</taxon>
        <taxon>Ecdysozoa</taxon>
        <taxon>Nematoda</taxon>
        <taxon>Chromadorea</taxon>
        <taxon>Rhabditida</taxon>
        <taxon>Rhabditina</taxon>
        <taxon>Rhabditomorpha</taxon>
        <taxon>Rhabditoidea</taxon>
        <taxon>Rhabditidae</taxon>
        <taxon>Peloderinae</taxon>
        <taxon>Caenorhabditis</taxon>
    </lineage>
</organism>
<evidence type="ECO:0000256" key="1">
    <source>
        <dbReference type="SAM" id="MobiDB-lite"/>
    </source>
</evidence>
<feature type="compositionally biased region" description="Polar residues" evidence="1">
    <location>
        <begin position="1"/>
        <end position="13"/>
    </location>
</feature>
<feature type="compositionally biased region" description="Acidic residues" evidence="1">
    <location>
        <begin position="104"/>
        <end position="115"/>
    </location>
</feature>
<feature type="region of interest" description="Disordered" evidence="1">
    <location>
        <begin position="1"/>
        <end position="48"/>
    </location>
</feature>
<sequence>MQSYNWYSTNSHKQYLRTHRPQPRLTQYSDEGRYPLGSASDPDNSQLRDQIIETVSEETLRKWVDFQTEMRDKCSLRKRQLGMKHERVDERLRTYPKKKCATENDQDNETQEASDESQPSRIDYDRSKYVLNRKINKPSTNPYANQPTTETVSSDHIFIDVSQPSATNVRLVVSGKENFAEKQVTTSDNRYQVTRVPVSVNEAFERKNVNGISEAGSTLLVTVPASSVLPTQECVLNKYGHCFAPTKCPFSHIGTIKKNGGKSVSNTCWQRKLP</sequence>
<evidence type="ECO:0000313" key="3">
    <source>
        <dbReference type="WBParaSite" id="Csp11.Scaffold627.g6641.t1"/>
    </source>
</evidence>